<organism evidence="14 15">
    <name type="scientific">Diplodia intermedia</name>
    <dbReference type="NCBI Taxonomy" id="856260"/>
    <lineage>
        <taxon>Eukaryota</taxon>
        <taxon>Fungi</taxon>
        <taxon>Dikarya</taxon>
        <taxon>Ascomycota</taxon>
        <taxon>Pezizomycotina</taxon>
        <taxon>Dothideomycetes</taxon>
        <taxon>Dothideomycetes incertae sedis</taxon>
        <taxon>Botryosphaeriales</taxon>
        <taxon>Botryosphaeriaceae</taxon>
        <taxon>Diplodia</taxon>
    </lineage>
</organism>
<dbReference type="EC" id="2.4.1.-" evidence="12"/>
<name>A0ABR3TA67_9PEZI</name>
<evidence type="ECO:0000256" key="3">
    <source>
        <dbReference type="ARBA" id="ARBA00006065"/>
    </source>
</evidence>
<proteinExistence type="inferred from homology"/>
<comment type="function">
    <text evidence="11">Mannosyltransferase involved in glycosylphosphatidylinositol-anchor biosynthesis. Transfers the third mannose to Man2-GlcN-acyl-PI during GPI precursor assembly.</text>
</comment>
<evidence type="ECO:0000256" key="9">
    <source>
        <dbReference type="ARBA" id="ARBA00022989"/>
    </source>
</evidence>
<comment type="subcellular location">
    <subcellularLocation>
        <location evidence="1 12">Endoplasmic reticulum membrane</location>
        <topology evidence="1 12">Multi-pass membrane protein</topology>
    </subcellularLocation>
</comment>
<reference evidence="14 15" key="1">
    <citation type="journal article" date="2023" name="Plant Dis.">
        <title>First Report of Diplodia intermedia Causing Canker and Dieback Diseases on Apple Trees in Canada.</title>
        <authorList>
            <person name="Ellouze W."/>
            <person name="Ilyukhin E."/>
            <person name="Sulman M."/>
            <person name="Ali S."/>
        </authorList>
    </citation>
    <scope>NUCLEOTIDE SEQUENCE [LARGE SCALE GENOMIC DNA]</scope>
    <source>
        <strain evidence="14 15">M45-28</strain>
    </source>
</reference>
<comment type="similarity">
    <text evidence="3">Belongs to the glycosyltransferase 22 family. PIGB subfamily.</text>
</comment>
<evidence type="ECO:0000256" key="10">
    <source>
        <dbReference type="ARBA" id="ARBA00023136"/>
    </source>
</evidence>
<evidence type="ECO:0000256" key="5">
    <source>
        <dbReference type="ARBA" id="ARBA00022676"/>
    </source>
</evidence>
<gene>
    <name evidence="14" type="primary">GPI10</name>
    <name evidence="14" type="ORF">SLS58_009787</name>
</gene>
<evidence type="ECO:0000256" key="2">
    <source>
        <dbReference type="ARBA" id="ARBA00004687"/>
    </source>
</evidence>
<keyword evidence="6" id="KW-0808">Transferase</keyword>
<comment type="caution">
    <text evidence="14">The sequence shown here is derived from an EMBL/GenBank/DDBJ whole genome shotgun (WGS) entry which is preliminary data.</text>
</comment>
<feature type="region of interest" description="Disordered" evidence="13">
    <location>
        <begin position="1"/>
        <end position="30"/>
    </location>
</feature>
<comment type="caution">
    <text evidence="12">Lacks conserved residue(s) required for the propagation of feature annotation.</text>
</comment>
<evidence type="ECO:0000256" key="11">
    <source>
        <dbReference type="ARBA" id="ARBA00024708"/>
    </source>
</evidence>
<keyword evidence="10 12" id="KW-0472">Membrane</keyword>
<evidence type="ECO:0000256" key="12">
    <source>
        <dbReference type="RuleBase" id="RU363075"/>
    </source>
</evidence>
<dbReference type="InterPro" id="IPR005599">
    <property type="entry name" value="GPI_mannosylTrfase"/>
</dbReference>
<feature type="compositionally biased region" description="Basic and acidic residues" evidence="13">
    <location>
        <begin position="1"/>
        <end position="19"/>
    </location>
</feature>
<feature type="transmembrane region" description="Helical" evidence="12">
    <location>
        <begin position="97"/>
        <end position="119"/>
    </location>
</feature>
<feature type="compositionally biased region" description="Basic and acidic residues" evidence="13">
    <location>
        <begin position="467"/>
        <end position="480"/>
    </location>
</feature>
<keyword evidence="15" id="KW-1185">Reference proteome</keyword>
<evidence type="ECO:0000256" key="8">
    <source>
        <dbReference type="ARBA" id="ARBA00022824"/>
    </source>
</evidence>
<evidence type="ECO:0000313" key="15">
    <source>
        <dbReference type="Proteomes" id="UP001521184"/>
    </source>
</evidence>
<evidence type="ECO:0000256" key="6">
    <source>
        <dbReference type="ARBA" id="ARBA00022679"/>
    </source>
</evidence>
<evidence type="ECO:0000256" key="13">
    <source>
        <dbReference type="SAM" id="MobiDB-lite"/>
    </source>
</evidence>
<dbReference type="PANTHER" id="PTHR22760:SF4">
    <property type="entry name" value="GPI MANNOSYLTRANSFERASE 3"/>
    <property type="match status" value="1"/>
</dbReference>
<keyword evidence="5 12" id="KW-0328">Glycosyltransferase</keyword>
<feature type="region of interest" description="Disordered" evidence="13">
    <location>
        <begin position="467"/>
        <end position="492"/>
    </location>
</feature>
<protein>
    <recommendedName>
        <fullName evidence="12">Mannosyltransferase</fullName>
        <ecNumber evidence="12">2.4.1.-</ecNumber>
    </recommendedName>
</protein>
<dbReference type="PANTHER" id="PTHR22760">
    <property type="entry name" value="GLYCOSYLTRANSFERASE"/>
    <property type="match status" value="1"/>
</dbReference>
<keyword evidence="7 12" id="KW-0812">Transmembrane</keyword>
<evidence type="ECO:0000256" key="1">
    <source>
        <dbReference type="ARBA" id="ARBA00004477"/>
    </source>
</evidence>
<keyword evidence="8 12" id="KW-0256">Endoplasmic reticulum</keyword>
<evidence type="ECO:0000256" key="7">
    <source>
        <dbReference type="ARBA" id="ARBA00022692"/>
    </source>
</evidence>
<comment type="pathway">
    <text evidence="2">Glycolipid biosynthesis; glycosylphosphatidylinositol-anchor biosynthesis.</text>
</comment>
<evidence type="ECO:0000313" key="14">
    <source>
        <dbReference type="EMBL" id="KAL1636434.1"/>
    </source>
</evidence>
<dbReference type="Proteomes" id="UP001521184">
    <property type="component" value="Unassembled WGS sequence"/>
</dbReference>
<keyword evidence="9 12" id="KW-1133">Transmembrane helix</keyword>
<evidence type="ECO:0000256" key="4">
    <source>
        <dbReference type="ARBA" id="ARBA00022502"/>
    </source>
</evidence>
<keyword evidence="4" id="KW-0337">GPI-anchor biosynthesis</keyword>
<sequence>MHVRAEAEHGAAPADERRGAPAPGGSSSVQQQEPGLHVFLLLLAMRIVNALATRTFFQPDEFFQSLEPAWQMAFGEQSGAWITWEWKNQLRSSLHPALFAGLFAGVSAISGICSVSLALRAELLIAAPKITQAALAASTDYFTWRLAEQAFGARSSAAWASSETFVACRSGGLCSEANERSHLDMHFRTHVVASFDACGVLALSILADRRYYGLWTFPPLRFVHFNIAKSLAVFYGTNRPDYYLTEGLPLLLTTALPFTVYGAQQAAVLGVLLAINVLVAGYGSQVHQRGVVDVLHMLRRQHESQALDGGSGNTTVGFLMPCHSTPWRSHLVYPEIKAWALTCEPPIDVPLDRRASYLDEADEFYIDPGPVAWLGQHMESVGAIRGKGHVSKDKDEHRTHSSDPKRPWPKYLVFFQPLEGTLADFLRGTKYKECWRGFNSHFHDDSRRKGDVIAWCLDDDGADAAHDHAEQHGLPGKERISSGQWGMGKLRE</sequence>
<dbReference type="Pfam" id="PF03901">
    <property type="entry name" value="Glyco_transf_22"/>
    <property type="match status" value="2"/>
</dbReference>
<accession>A0ABR3TA67</accession>
<dbReference type="EMBL" id="JAKEKT020000101">
    <property type="protein sequence ID" value="KAL1636434.1"/>
    <property type="molecule type" value="Genomic_DNA"/>
</dbReference>